<name>A0A158JX30_9BURK</name>
<organism evidence="1 2">
    <name type="scientific">Caballeronia choica</name>
    <dbReference type="NCBI Taxonomy" id="326476"/>
    <lineage>
        <taxon>Bacteria</taxon>
        <taxon>Pseudomonadati</taxon>
        <taxon>Pseudomonadota</taxon>
        <taxon>Betaproteobacteria</taxon>
        <taxon>Burkholderiales</taxon>
        <taxon>Burkholderiaceae</taxon>
        <taxon>Caballeronia</taxon>
    </lineage>
</organism>
<proteinExistence type="predicted"/>
<sequence>MQAKADSFIRVPDASADAVACTGMSGRLHARRVAALPPGLPNPPRTGAGGHPRVLTELMHRLGRYLDAPDEWLPSLNRANGSTRQQRTERSVACVQLLRASLKYLDLVTMRVGVPSTGGGMQNLTLPFLAKQAGLDQRRAERAMRDLQKAGLTSVWPRCERINDGNYRGLAAIKYVPPALFGAFGLAKWLRHERSKAQLRQQMRAAADVKQRRGDTREHARGRLWMAGLKNGVAECADRSRPGPTGASRGKVVDAEAEFERQIQIRAGQIKQADPSLDHETCFRLARQQLALPRR</sequence>
<dbReference type="Proteomes" id="UP000054770">
    <property type="component" value="Unassembled WGS sequence"/>
</dbReference>
<evidence type="ECO:0000313" key="2">
    <source>
        <dbReference type="Proteomes" id="UP000054770"/>
    </source>
</evidence>
<dbReference type="EMBL" id="FCON02000052">
    <property type="protein sequence ID" value="SAL73397.1"/>
    <property type="molecule type" value="Genomic_DNA"/>
</dbReference>
<comment type="caution">
    <text evidence="1">The sequence shown here is derived from an EMBL/GenBank/DDBJ whole genome shotgun (WGS) entry which is preliminary data.</text>
</comment>
<gene>
    <name evidence="1" type="ORF">AWB68_04421</name>
</gene>
<keyword evidence="2" id="KW-1185">Reference proteome</keyword>
<dbReference type="AlphaFoldDB" id="A0A158JX30"/>
<accession>A0A158JX30</accession>
<evidence type="ECO:0000313" key="1">
    <source>
        <dbReference type="EMBL" id="SAL73397.1"/>
    </source>
</evidence>
<protein>
    <submittedName>
        <fullName evidence="1">Uncharacterized protein</fullName>
    </submittedName>
</protein>
<reference evidence="1" key="1">
    <citation type="submission" date="2016-01" db="EMBL/GenBank/DDBJ databases">
        <authorList>
            <person name="Peeters C."/>
        </authorList>
    </citation>
    <scope>NUCLEOTIDE SEQUENCE [LARGE SCALE GENOMIC DNA]</scope>
    <source>
        <strain evidence="1">LMG 22940</strain>
    </source>
</reference>